<dbReference type="AlphaFoldDB" id="A0A0M8MLB2"/>
<organism evidence="2 3">
    <name type="scientific">Flavobacterium akiainvivens</name>
    <dbReference type="NCBI Taxonomy" id="1202724"/>
    <lineage>
        <taxon>Bacteria</taxon>
        <taxon>Pseudomonadati</taxon>
        <taxon>Bacteroidota</taxon>
        <taxon>Flavobacteriia</taxon>
        <taxon>Flavobacteriales</taxon>
        <taxon>Flavobacteriaceae</taxon>
        <taxon>Flavobacterium</taxon>
    </lineage>
</organism>
<proteinExistence type="predicted"/>
<dbReference type="PATRIC" id="fig|1202724.3.peg.4216"/>
<feature type="chain" id="PRO_5005818760" evidence="1">
    <location>
        <begin position="20"/>
        <end position="203"/>
    </location>
</feature>
<evidence type="ECO:0000256" key="1">
    <source>
        <dbReference type="SAM" id="SignalP"/>
    </source>
</evidence>
<protein>
    <submittedName>
        <fullName evidence="2">Uncharacterized protein</fullName>
    </submittedName>
</protein>
<evidence type="ECO:0000313" key="2">
    <source>
        <dbReference type="EMBL" id="KOS08137.1"/>
    </source>
</evidence>
<dbReference type="OrthoDB" id="1116641at2"/>
<keyword evidence="3" id="KW-1185">Reference proteome</keyword>
<comment type="caution">
    <text evidence="2">The sequence shown here is derived from an EMBL/GenBank/DDBJ whole genome shotgun (WGS) entry which is preliminary data.</text>
</comment>
<reference evidence="2 3" key="1">
    <citation type="submission" date="2015-08" db="EMBL/GenBank/DDBJ databases">
        <title>Whole genome sequence of Flavobacterium akiainvivens IK-1T, from decaying Wikstroemia oahuensis, an endemic Hawaiian shrub.</title>
        <authorList>
            <person name="Wan X."/>
            <person name="Hou S."/>
            <person name="Saito J."/>
            <person name="Donachie S."/>
        </authorList>
    </citation>
    <scope>NUCLEOTIDE SEQUENCE [LARGE SCALE GENOMIC DNA]</scope>
    <source>
        <strain evidence="2 3">IK-1</strain>
    </source>
</reference>
<feature type="signal peptide" evidence="1">
    <location>
        <begin position="1"/>
        <end position="19"/>
    </location>
</feature>
<name>A0A0M8MLB2_9FLAO</name>
<dbReference type="Proteomes" id="UP000037755">
    <property type="component" value="Unassembled WGS sequence"/>
</dbReference>
<keyword evidence="1" id="KW-0732">Signal</keyword>
<dbReference type="STRING" id="1202724.AM493_20355"/>
<dbReference type="EMBL" id="LIYD01000005">
    <property type="protein sequence ID" value="KOS08137.1"/>
    <property type="molecule type" value="Genomic_DNA"/>
</dbReference>
<accession>A0A0M8MLB2</accession>
<sequence length="203" mass="23412">MKRLLTFALLFVLPVSAMAQPEKDALLKRDHDSIQEVVKLMYYLDQKAMHLITMEVADKQRIDADFKAFYNDSIVAGNPTKLDIGDYIGYRNGKHPKNAEKFLGKVFDKNAQGLLELSQIYGYLSTSRIKFKVEPNKLLNPIQFAIRTNEYDYKLNKVFDKELKKGNMPERDFAFFLTVKKGEISDSDIDALENLGMKMNKKE</sequence>
<evidence type="ECO:0000313" key="3">
    <source>
        <dbReference type="Proteomes" id="UP000037755"/>
    </source>
</evidence>
<dbReference type="RefSeq" id="WP_054410008.1">
    <property type="nucleotide sequence ID" value="NZ_FOYA01000017.1"/>
</dbReference>
<gene>
    <name evidence="2" type="ORF">AM493_20355</name>
</gene>